<dbReference type="GO" id="GO:0000785">
    <property type="term" value="C:chromatin"/>
    <property type="evidence" value="ECO:0007669"/>
    <property type="project" value="TreeGrafter"/>
</dbReference>
<feature type="region of interest" description="Disordered" evidence="5">
    <location>
        <begin position="219"/>
        <end position="248"/>
    </location>
</feature>
<evidence type="ECO:0000313" key="7">
    <source>
        <dbReference type="EMBL" id="KAK9910177.1"/>
    </source>
</evidence>
<gene>
    <name evidence="7" type="ORF">M0R45_034149</name>
</gene>
<keyword evidence="3" id="KW-0479">Metal-binding</keyword>
<keyword evidence="4" id="KW-0539">Nucleus</keyword>
<evidence type="ECO:0000313" key="8">
    <source>
        <dbReference type="Proteomes" id="UP001457282"/>
    </source>
</evidence>
<evidence type="ECO:0000256" key="4">
    <source>
        <dbReference type="ARBA" id="ARBA00023242"/>
    </source>
</evidence>
<dbReference type="EMBL" id="JBEDUW010000007">
    <property type="protein sequence ID" value="KAK9910177.1"/>
    <property type="molecule type" value="Genomic_DNA"/>
</dbReference>
<dbReference type="PROSITE" id="PS51184">
    <property type="entry name" value="JMJC"/>
    <property type="match status" value="1"/>
</dbReference>
<comment type="caution">
    <text evidence="7">The sequence shown here is derived from an EMBL/GenBank/DDBJ whole genome shotgun (WGS) entry which is preliminary data.</text>
</comment>
<dbReference type="SMART" id="SM00558">
    <property type="entry name" value="JmjC"/>
    <property type="match status" value="1"/>
</dbReference>
<evidence type="ECO:0000256" key="2">
    <source>
        <dbReference type="ARBA" id="ARBA00006801"/>
    </source>
</evidence>
<protein>
    <recommendedName>
        <fullName evidence="6">JmjC domain-containing protein</fullName>
    </recommendedName>
</protein>
<evidence type="ECO:0000259" key="6">
    <source>
        <dbReference type="PROSITE" id="PS51184"/>
    </source>
</evidence>
<dbReference type="AlphaFoldDB" id="A0AAW1VTN1"/>
<dbReference type="Gene3D" id="2.60.120.650">
    <property type="entry name" value="Cupin"/>
    <property type="match status" value="2"/>
</dbReference>
<comment type="subcellular location">
    <subcellularLocation>
        <location evidence="1">Nucleus</location>
    </subcellularLocation>
</comment>
<dbReference type="GO" id="GO:0031490">
    <property type="term" value="F:chromatin DNA binding"/>
    <property type="evidence" value="ECO:0007669"/>
    <property type="project" value="TreeGrafter"/>
</dbReference>
<feature type="domain" description="JmjC" evidence="6">
    <location>
        <begin position="96"/>
        <end position="457"/>
    </location>
</feature>
<dbReference type="InterPro" id="IPR003347">
    <property type="entry name" value="JmjC_dom"/>
</dbReference>
<dbReference type="GO" id="GO:0000118">
    <property type="term" value="C:histone deacetylase complex"/>
    <property type="evidence" value="ECO:0007669"/>
    <property type="project" value="TreeGrafter"/>
</dbReference>
<dbReference type="GO" id="GO:0046872">
    <property type="term" value="F:metal ion binding"/>
    <property type="evidence" value="ECO:0007669"/>
    <property type="project" value="UniProtKB-KW"/>
</dbReference>
<proteinExistence type="inferred from homology"/>
<dbReference type="GO" id="GO:0006357">
    <property type="term" value="P:regulation of transcription by RNA polymerase II"/>
    <property type="evidence" value="ECO:0007669"/>
    <property type="project" value="TreeGrafter"/>
</dbReference>
<reference evidence="7 8" key="1">
    <citation type="journal article" date="2023" name="G3 (Bethesda)">
        <title>A chromosome-length genome assembly and annotation of blackberry (Rubus argutus, cv. 'Hillquist').</title>
        <authorList>
            <person name="Bruna T."/>
            <person name="Aryal R."/>
            <person name="Dudchenko O."/>
            <person name="Sargent D.J."/>
            <person name="Mead D."/>
            <person name="Buti M."/>
            <person name="Cavallini A."/>
            <person name="Hytonen T."/>
            <person name="Andres J."/>
            <person name="Pham M."/>
            <person name="Weisz D."/>
            <person name="Mascagni F."/>
            <person name="Usai G."/>
            <person name="Natali L."/>
            <person name="Bassil N."/>
            <person name="Fernandez G.E."/>
            <person name="Lomsadze A."/>
            <person name="Armour M."/>
            <person name="Olukolu B."/>
            <person name="Poorten T."/>
            <person name="Britton C."/>
            <person name="Davik J."/>
            <person name="Ashrafi H."/>
            <person name="Aiden E.L."/>
            <person name="Borodovsky M."/>
            <person name="Worthington M."/>
        </authorList>
    </citation>
    <scope>NUCLEOTIDE SEQUENCE [LARGE SCALE GENOMIC DNA]</scope>
    <source>
        <strain evidence="7">PI 553951</strain>
    </source>
</reference>
<sequence>MVMWRAFREPGANAKFKEETRSVKAIDCLDWCEVEINIHQFFAGYLAGRMHNSKWPEMLKLKDWPSSTLFEERLPRHCAEFIAALPYSDYTYPKHSKAGILNLATRLPEQSLKPDMGPKTYIAYGFPEELGRGDSVTKLHCDMSDAVNVLTHTTRVKIASWQHNTIKDLKSKPEDEDLIKGRVGGKLLKKTRKVLFKGGDSSECTKSGRIVENEHVMSTLPDGKGNKLGRTQSCRTSPVSDSVDPGIIGSDETEYFSEPATTELNKIKVASVDHHRNDVIQSTSPLANGVEAEQELVPCSSDTMIGRLDGKDASRDMGASESYPQEAKDSFKSNDKLGVVHGGAVWDIFRIQDTPKLIKYLKKQKNEFRHLNNHPVDSVVHPIHDQTLYVNERHKKQLKEEFDVEPWTFEQHLGEAVFIPAGCPHQVRNRQSCIKVALDFVSPENLEECLRLAEEFRLLPKNHRAKEDKLEVKKMTLYAVSSALREAKILMQGLG</sequence>
<evidence type="ECO:0000256" key="3">
    <source>
        <dbReference type="ARBA" id="ARBA00022723"/>
    </source>
</evidence>
<dbReference type="GO" id="GO:0003712">
    <property type="term" value="F:transcription coregulator activity"/>
    <property type="evidence" value="ECO:0007669"/>
    <property type="project" value="TreeGrafter"/>
</dbReference>
<evidence type="ECO:0000256" key="5">
    <source>
        <dbReference type="SAM" id="MobiDB-lite"/>
    </source>
</evidence>
<dbReference type="Pfam" id="PF02373">
    <property type="entry name" value="JmjC"/>
    <property type="match status" value="1"/>
</dbReference>
<organism evidence="7 8">
    <name type="scientific">Rubus argutus</name>
    <name type="common">Southern blackberry</name>
    <dbReference type="NCBI Taxonomy" id="59490"/>
    <lineage>
        <taxon>Eukaryota</taxon>
        <taxon>Viridiplantae</taxon>
        <taxon>Streptophyta</taxon>
        <taxon>Embryophyta</taxon>
        <taxon>Tracheophyta</taxon>
        <taxon>Spermatophyta</taxon>
        <taxon>Magnoliopsida</taxon>
        <taxon>eudicotyledons</taxon>
        <taxon>Gunneridae</taxon>
        <taxon>Pentapetalae</taxon>
        <taxon>rosids</taxon>
        <taxon>fabids</taxon>
        <taxon>Rosales</taxon>
        <taxon>Rosaceae</taxon>
        <taxon>Rosoideae</taxon>
        <taxon>Rosoideae incertae sedis</taxon>
        <taxon>Rubus</taxon>
    </lineage>
</organism>
<dbReference type="InterPro" id="IPR045109">
    <property type="entry name" value="LSDs-like"/>
</dbReference>
<feature type="compositionally biased region" description="Polar residues" evidence="5">
    <location>
        <begin position="229"/>
        <end position="240"/>
    </location>
</feature>
<accession>A0AAW1VTN1</accession>
<name>A0AAW1VTN1_RUBAR</name>
<comment type="similarity">
    <text evidence="2">Belongs to the JARID1 histone demethylase family.</text>
</comment>
<evidence type="ECO:0000256" key="1">
    <source>
        <dbReference type="ARBA" id="ARBA00004123"/>
    </source>
</evidence>
<dbReference type="Proteomes" id="UP001457282">
    <property type="component" value="Unassembled WGS sequence"/>
</dbReference>
<dbReference type="GO" id="GO:0032454">
    <property type="term" value="F:histone H3K9 demethylase activity"/>
    <property type="evidence" value="ECO:0007669"/>
    <property type="project" value="InterPro"/>
</dbReference>
<keyword evidence="8" id="KW-1185">Reference proteome</keyword>
<dbReference type="PANTHER" id="PTHR12549">
    <property type="entry name" value="JMJC DOMAIN-CONTAINING HISTONE DEMETHYLATION PROTEIN"/>
    <property type="match status" value="1"/>
</dbReference>
<dbReference type="SUPFAM" id="SSF51197">
    <property type="entry name" value="Clavaminate synthase-like"/>
    <property type="match status" value="1"/>
</dbReference>
<dbReference type="PANTHER" id="PTHR12549:SF33">
    <property type="entry name" value="LYSINE-SPECIFIC DEMETHYLASE JMJ27"/>
    <property type="match status" value="1"/>
</dbReference>